<sequence>MIELDGERIVSLAEKPADPRSSLALVGVYVFDARLFPILDRLTPSARGELEITEALDRLVREGARVGVEHIRGFWKDTGRPEDYLRANHEVLASRPPLYFDRPATPLPPGTLHGPVRVGAGTTIDPTARIVGPTVLGAEVAIGPDSVVGPFCSIGHGARIWGATIRESVVMDRARIEGPVELADSILGRDASVTAGPR</sequence>
<comment type="caution">
    <text evidence="2">The sequence shown here is derived from an EMBL/GenBank/DDBJ whole genome shotgun (WGS) entry which is preliminary data.</text>
</comment>
<evidence type="ECO:0000313" key="2">
    <source>
        <dbReference type="EMBL" id="EQD49237.1"/>
    </source>
</evidence>
<gene>
    <name evidence="2" type="ORF">B1B_11742</name>
</gene>
<feature type="non-terminal residue" evidence="2">
    <location>
        <position position="198"/>
    </location>
</feature>
<name>T0ZX84_9ZZZZ</name>
<reference evidence="2" key="1">
    <citation type="submission" date="2013-08" db="EMBL/GenBank/DDBJ databases">
        <authorList>
            <person name="Mendez C."/>
            <person name="Richter M."/>
            <person name="Ferrer M."/>
            <person name="Sanchez J."/>
        </authorList>
    </citation>
    <scope>NUCLEOTIDE SEQUENCE</scope>
</reference>
<proteinExistence type="predicted"/>
<accession>T0ZX84</accession>
<protein>
    <submittedName>
        <fullName evidence="2">Glucose-1-phosphate thymidyltransferase</fullName>
    </submittedName>
</protein>
<evidence type="ECO:0000259" key="1">
    <source>
        <dbReference type="Pfam" id="PF00483"/>
    </source>
</evidence>
<dbReference type="Pfam" id="PF00483">
    <property type="entry name" value="NTP_transferase"/>
    <property type="match status" value="1"/>
</dbReference>
<dbReference type="EMBL" id="AUZY01007656">
    <property type="protein sequence ID" value="EQD49237.1"/>
    <property type="molecule type" value="Genomic_DNA"/>
</dbReference>
<dbReference type="PANTHER" id="PTHR42883:SF2">
    <property type="entry name" value="THYMIDYLYLTRANSFERASE"/>
    <property type="match status" value="1"/>
</dbReference>
<feature type="domain" description="Nucleotidyl transferase" evidence="1">
    <location>
        <begin position="3"/>
        <end position="92"/>
    </location>
</feature>
<dbReference type="GO" id="GO:0016740">
    <property type="term" value="F:transferase activity"/>
    <property type="evidence" value="ECO:0007669"/>
    <property type="project" value="UniProtKB-KW"/>
</dbReference>
<dbReference type="Gene3D" id="2.160.10.10">
    <property type="entry name" value="Hexapeptide repeat proteins"/>
    <property type="match status" value="1"/>
</dbReference>
<reference evidence="2" key="2">
    <citation type="journal article" date="2014" name="ISME J.">
        <title>Microbial stratification in low pH oxic and suboxic macroscopic growths along an acid mine drainage.</title>
        <authorList>
            <person name="Mendez-Garcia C."/>
            <person name="Mesa V."/>
            <person name="Sprenger R.R."/>
            <person name="Richter M."/>
            <person name="Diez M.S."/>
            <person name="Solano J."/>
            <person name="Bargiela R."/>
            <person name="Golyshina O.V."/>
            <person name="Manteca A."/>
            <person name="Ramos J.L."/>
            <person name="Gallego J.R."/>
            <person name="Llorente I."/>
            <person name="Martins Dos Santos V.A."/>
            <person name="Jensen O.N."/>
            <person name="Pelaez A.I."/>
            <person name="Sanchez J."/>
            <person name="Ferrer M."/>
        </authorList>
    </citation>
    <scope>NUCLEOTIDE SEQUENCE</scope>
</reference>
<dbReference type="SUPFAM" id="SSF53448">
    <property type="entry name" value="Nucleotide-diphospho-sugar transferases"/>
    <property type="match status" value="1"/>
</dbReference>
<keyword evidence="2" id="KW-0808">Transferase</keyword>
<dbReference type="Gene3D" id="3.90.550.10">
    <property type="entry name" value="Spore Coat Polysaccharide Biosynthesis Protein SpsA, Chain A"/>
    <property type="match status" value="1"/>
</dbReference>
<dbReference type="InterPro" id="IPR005835">
    <property type="entry name" value="NTP_transferase_dom"/>
</dbReference>
<dbReference type="PANTHER" id="PTHR42883">
    <property type="entry name" value="GLUCOSE-1-PHOSPHATE THYMIDYLTRANSFERASE"/>
    <property type="match status" value="1"/>
</dbReference>
<organism evidence="2">
    <name type="scientific">mine drainage metagenome</name>
    <dbReference type="NCBI Taxonomy" id="410659"/>
    <lineage>
        <taxon>unclassified sequences</taxon>
        <taxon>metagenomes</taxon>
        <taxon>ecological metagenomes</taxon>
    </lineage>
</organism>
<dbReference type="InterPro" id="IPR029044">
    <property type="entry name" value="Nucleotide-diphossugar_trans"/>
</dbReference>
<dbReference type="AlphaFoldDB" id="T0ZX84"/>